<gene>
    <name evidence="16" type="ORF">AND_007642</name>
</gene>
<evidence type="ECO:0000256" key="2">
    <source>
        <dbReference type="ARBA" id="ARBA00004286"/>
    </source>
</evidence>
<feature type="domain" description="RRM" evidence="15">
    <location>
        <begin position="200"/>
        <end position="270"/>
    </location>
</feature>
<evidence type="ECO:0000259" key="15">
    <source>
        <dbReference type="PROSITE" id="PS50102"/>
    </source>
</evidence>
<keyword evidence="7 13" id="KW-0694">RNA-binding</keyword>
<evidence type="ECO:0000256" key="9">
    <source>
        <dbReference type="ARBA" id="ARBA00023163"/>
    </source>
</evidence>
<dbReference type="FunFam" id="3.30.70.330:FF:000448">
    <property type="entry name" value="Negative elongation factor E"/>
    <property type="match status" value="1"/>
</dbReference>
<evidence type="ECO:0000256" key="6">
    <source>
        <dbReference type="ARBA" id="ARBA00022491"/>
    </source>
</evidence>
<evidence type="ECO:0000256" key="5">
    <source>
        <dbReference type="ARBA" id="ARBA00022454"/>
    </source>
</evidence>
<keyword evidence="16" id="KW-0648">Protein biosynthesis</keyword>
<dbReference type="Gene3D" id="3.30.70.330">
    <property type="match status" value="1"/>
</dbReference>
<dbReference type="InterPro" id="IPR000504">
    <property type="entry name" value="RRM_dom"/>
</dbReference>
<reference evidence="16" key="2">
    <citation type="submission" date="2010-05" db="EMBL/GenBank/DDBJ databases">
        <authorList>
            <person name="Almeida L.G."/>
            <person name="Nicolas M.F."/>
            <person name="Souza R.C."/>
            <person name="Vasconcelos A.T.R."/>
        </authorList>
    </citation>
    <scope>NUCLEOTIDE SEQUENCE</scope>
</reference>
<feature type="region of interest" description="Disordered" evidence="14">
    <location>
        <begin position="75"/>
        <end position="105"/>
    </location>
</feature>
<dbReference type="eggNOG" id="ENOG502QQQ4">
    <property type="taxonomic scope" value="Eukaryota"/>
</dbReference>
<evidence type="ECO:0000256" key="11">
    <source>
        <dbReference type="ARBA" id="ARBA00054796"/>
    </source>
</evidence>
<dbReference type="FunCoup" id="W5JD30">
    <property type="interactions" value="1080"/>
</dbReference>
<dbReference type="InterPro" id="IPR035979">
    <property type="entry name" value="RBD_domain_sf"/>
</dbReference>
<reference evidence="16" key="3">
    <citation type="journal article" date="2013" name="Nucleic Acids Res.">
        <title>The genome of Anopheles darlingi, the main neotropical malaria vector.</title>
        <authorList>
            <person name="Marinotti O."/>
            <person name="Cerqueira G.C."/>
            <person name="de Almeida L.G."/>
            <person name="Ferro M.I."/>
            <person name="Loreto E.L."/>
            <person name="Zaha A."/>
            <person name="Teixeira S.M."/>
            <person name="Wespiser A.R."/>
            <person name="Almeida E Silva A."/>
            <person name="Schlindwein A.D."/>
            <person name="Pacheco A.C."/>
            <person name="Silva A.L."/>
            <person name="Graveley B.R."/>
            <person name="Walenz B.P."/>
            <person name="Lima Bde A."/>
            <person name="Ribeiro C.A."/>
            <person name="Nunes-Silva C.G."/>
            <person name="de Carvalho C.R."/>
            <person name="Soares C.M."/>
            <person name="de Menezes C.B."/>
            <person name="Matiolli C."/>
            <person name="Caffrey D."/>
            <person name="Araujo D.A."/>
            <person name="de Oliveira D.M."/>
            <person name="Golenbock D."/>
            <person name="Grisard E.C."/>
            <person name="Fantinatti-Garboggini F."/>
            <person name="de Carvalho F.M."/>
            <person name="Barcellos F.G."/>
            <person name="Prosdocimi F."/>
            <person name="May G."/>
            <person name="Azevedo Junior G.M."/>
            <person name="Guimaraes G.M."/>
            <person name="Goldman G.H."/>
            <person name="Padilha I.Q."/>
            <person name="Batista Jda S."/>
            <person name="Ferro J.A."/>
            <person name="Ribeiro J.M."/>
            <person name="Fietto J.L."/>
            <person name="Dabbas K.M."/>
            <person name="Cerdeira L."/>
            <person name="Agnez-Lima L.F."/>
            <person name="Brocchi M."/>
            <person name="de Carvalho M.O."/>
            <person name="Teixeira Mde M."/>
            <person name="Diniz Maia Mde M."/>
            <person name="Goldman M.H."/>
            <person name="Cruz Schneider M.P."/>
            <person name="Felipe M.S."/>
            <person name="Hungria M."/>
            <person name="Nicolas M.F."/>
            <person name="Pereira M."/>
            <person name="Montes M.A."/>
            <person name="Cantao M.E."/>
            <person name="Vincentz M."/>
            <person name="Rafael M.S."/>
            <person name="Silverman N."/>
            <person name="Stoco P.H."/>
            <person name="Souza R.C."/>
            <person name="Vicentini R."/>
            <person name="Gazzinelli R.T."/>
            <person name="Neves Rde O."/>
            <person name="Silva R."/>
            <person name="Astolfi-Filho S."/>
            <person name="Maciel T.E."/>
            <person name="Urmenyi T.P."/>
            <person name="Tadei W.P."/>
            <person name="Camargo E.P."/>
            <person name="de Vasconcelos A.T."/>
        </authorList>
    </citation>
    <scope>NUCLEOTIDE SEQUENCE</scope>
</reference>
<evidence type="ECO:0000256" key="3">
    <source>
        <dbReference type="ARBA" id="ARBA00006120"/>
    </source>
</evidence>
<evidence type="ECO:0000256" key="7">
    <source>
        <dbReference type="ARBA" id="ARBA00022884"/>
    </source>
</evidence>
<protein>
    <recommendedName>
        <fullName evidence="4">Negative elongation factor E</fullName>
    </recommendedName>
</protein>
<dbReference type="GO" id="GO:0034244">
    <property type="term" value="P:negative regulation of transcription elongation by RNA polymerase II"/>
    <property type="evidence" value="ECO:0007669"/>
    <property type="project" value="TreeGrafter"/>
</dbReference>
<dbReference type="GO" id="GO:0003746">
    <property type="term" value="F:translation elongation factor activity"/>
    <property type="evidence" value="ECO:0007669"/>
    <property type="project" value="UniProtKB-KW"/>
</dbReference>
<dbReference type="EnsemblMetazoa" id="ADAC007642-RA">
    <property type="protein sequence ID" value="ADAC007642-PA"/>
    <property type="gene ID" value="ADAC007642"/>
</dbReference>
<dbReference type="SMART" id="SM00360">
    <property type="entry name" value="RRM"/>
    <property type="match status" value="1"/>
</dbReference>
<dbReference type="GO" id="GO:0005694">
    <property type="term" value="C:chromosome"/>
    <property type="evidence" value="ECO:0007669"/>
    <property type="project" value="UniProtKB-SubCell"/>
</dbReference>
<keyword evidence="8" id="KW-0805">Transcription regulation</keyword>
<sequence length="314" mass="34806">MVYLHFPSNLTEEELMLQAKYAMLRKKKKALQAFKTPKPELEKNIIPKKPADARDAREVARKLLKSGAIQAFQKPQIKQESSFKRPKGQEQKRAQSVELSNGGSTQYRSFGAAAAGTEQIGPSGEQVGDGMLTPASGTPALAPTDSPHTEELAAGPASQCTLRLNLYQQYERDRSEVVDPAYNSSVVEEESAKEKPRTGNTVYVSGNKVTEEFLKKYFGEYGEILNISMEIEKGRGFVTYAKIESADRSIAELHSKTVGGIQLQVQLARRQPQINPINEAGSSAVWSALATNRSQKGKHKDNREMVCYDYDDIF</sequence>
<dbReference type="EMBL" id="ADMH02001869">
    <property type="protein sequence ID" value="ETN60729.1"/>
    <property type="molecule type" value="Genomic_DNA"/>
</dbReference>
<dbReference type="OrthoDB" id="378874at2759"/>
<dbReference type="InterPro" id="IPR033102">
    <property type="entry name" value="NELFE"/>
</dbReference>
<dbReference type="GO" id="GO:0003723">
    <property type="term" value="F:RNA binding"/>
    <property type="evidence" value="ECO:0007669"/>
    <property type="project" value="UniProtKB-UniRule"/>
</dbReference>
<dbReference type="VEuPathDB" id="VectorBase:ADAC007642"/>
<reference evidence="16 18" key="1">
    <citation type="journal article" date="2010" name="BMC Genomics">
        <title>Combination of measures distinguishes pre-miRNAs from other stem-loops in the genome of the newly sequenced Anopheles darlingi.</title>
        <authorList>
            <person name="Mendes N.D."/>
            <person name="Freitas A.T."/>
            <person name="Vasconcelos A.T."/>
            <person name="Sagot M.F."/>
        </authorList>
    </citation>
    <scope>NUCLEOTIDE SEQUENCE</scope>
</reference>
<evidence type="ECO:0000256" key="4">
    <source>
        <dbReference type="ARBA" id="ARBA00014464"/>
    </source>
</evidence>
<evidence type="ECO:0000256" key="14">
    <source>
        <dbReference type="SAM" id="MobiDB-lite"/>
    </source>
</evidence>
<dbReference type="Pfam" id="PF00076">
    <property type="entry name" value="RRM_1"/>
    <property type="match status" value="1"/>
</dbReference>
<keyword evidence="6" id="KW-0678">Repressor</keyword>
<evidence type="ECO:0000313" key="17">
    <source>
        <dbReference type="EnsemblMetazoa" id="ADAC007642-PA"/>
    </source>
</evidence>
<feature type="compositionally biased region" description="Basic and acidic residues" evidence="14">
    <location>
        <begin position="81"/>
        <end position="95"/>
    </location>
</feature>
<proteinExistence type="inferred from homology"/>
<keyword evidence="10" id="KW-0539">Nucleus</keyword>
<evidence type="ECO:0000256" key="13">
    <source>
        <dbReference type="PROSITE-ProRule" id="PRU00176"/>
    </source>
</evidence>
<dbReference type="VEuPathDB" id="VectorBase:ADAR2_001674"/>
<dbReference type="STRING" id="43151.W5JD30"/>
<keyword evidence="16" id="KW-0251">Elongation factor</keyword>
<dbReference type="PANTHER" id="PTHR17250">
    <property type="entry name" value="NEGATIVE ELONGATION FACTOR E"/>
    <property type="match status" value="1"/>
</dbReference>
<dbReference type="HOGENOM" id="CLU_055643_1_0_1"/>
<keyword evidence="18" id="KW-1185">Reference proteome</keyword>
<evidence type="ECO:0000313" key="16">
    <source>
        <dbReference type="EMBL" id="ETN60729.1"/>
    </source>
</evidence>
<reference evidence="17" key="4">
    <citation type="submission" date="2015-06" db="UniProtKB">
        <authorList>
            <consortium name="EnsemblMetazoa"/>
        </authorList>
    </citation>
    <scope>IDENTIFICATION</scope>
</reference>
<dbReference type="OMA" id="YHESFIP"/>
<evidence type="ECO:0000256" key="12">
    <source>
        <dbReference type="ARBA" id="ARBA00065269"/>
    </source>
</evidence>
<dbReference type="SUPFAM" id="SSF54928">
    <property type="entry name" value="RNA-binding domain, RBD"/>
    <property type="match status" value="1"/>
</dbReference>
<keyword evidence="9" id="KW-0804">Transcription</keyword>
<dbReference type="GO" id="GO:0032021">
    <property type="term" value="C:NELF complex"/>
    <property type="evidence" value="ECO:0007669"/>
    <property type="project" value="InterPro"/>
</dbReference>
<dbReference type="AlphaFoldDB" id="W5JD30"/>
<comment type="similarity">
    <text evidence="3">Belongs to the RRM NELF-E family.</text>
</comment>
<comment type="subcellular location">
    <subcellularLocation>
        <location evidence="2">Chromosome</location>
    </subcellularLocation>
    <subcellularLocation>
        <location evidence="1">Nucleus</location>
    </subcellularLocation>
</comment>
<evidence type="ECO:0000256" key="8">
    <source>
        <dbReference type="ARBA" id="ARBA00023015"/>
    </source>
</evidence>
<evidence type="ECO:0000256" key="1">
    <source>
        <dbReference type="ARBA" id="ARBA00004123"/>
    </source>
</evidence>
<evidence type="ECO:0000313" key="18">
    <source>
        <dbReference type="Proteomes" id="UP000000673"/>
    </source>
</evidence>
<accession>W5JD30</accession>
<dbReference type="PROSITE" id="PS50102">
    <property type="entry name" value="RRM"/>
    <property type="match status" value="1"/>
</dbReference>
<evidence type="ECO:0000256" key="10">
    <source>
        <dbReference type="ARBA" id="ARBA00023242"/>
    </source>
</evidence>
<dbReference type="PANTHER" id="PTHR17250:SF0">
    <property type="entry name" value="NEGATIVE ELONGATION FACTOR E"/>
    <property type="match status" value="1"/>
</dbReference>
<name>W5JD30_ANODA</name>
<comment type="function">
    <text evidence="11">Essential component of the NELF complex, a complex that negatively regulates the elongation of transcription by RNA polymerase II by RNA polymerase II. The NELF complex, which acts via an association with the DSIF complex, causes transcriptional pausing.</text>
</comment>
<dbReference type="InterPro" id="IPR012677">
    <property type="entry name" value="Nucleotide-bd_a/b_plait_sf"/>
</dbReference>
<organism evidence="16">
    <name type="scientific">Anopheles darlingi</name>
    <name type="common">Mosquito</name>
    <dbReference type="NCBI Taxonomy" id="43151"/>
    <lineage>
        <taxon>Eukaryota</taxon>
        <taxon>Metazoa</taxon>
        <taxon>Ecdysozoa</taxon>
        <taxon>Arthropoda</taxon>
        <taxon>Hexapoda</taxon>
        <taxon>Insecta</taxon>
        <taxon>Pterygota</taxon>
        <taxon>Neoptera</taxon>
        <taxon>Endopterygota</taxon>
        <taxon>Diptera</taxon>
        <taxon>Nematocera</taxon>
        <taxon>Culicoidea</taxon>
        <taxon>Culicidae</taxon>
        <taxon>Anophelinae</taxon>
        <taxon>Anopheles</taxon>
    </lineage>
</organism>
<feature type="region of interest" description="Disordered" evidence="14">
    <location>
        <begin position="118"/>
        <end position="155"/>
    </location>
</feature>
<dbReference type="Proteomes" id="UP000000673">
    <property type="component" value="Unassembled WGS sequence"/>
</dbReference>
<comment type="subunit">
    <text evidence="12">Component of the NELF complex, which is at least composed of TH1/NELF-D and NELF-E.</text>
</comment>
<keyword evidence="5" id="KW-0158">Chromosome</keyword>